<dbReference type="Pfam" id="PF05170">
    <property type="entry name" value="AsmA"/>
    <property type="match status" value="1"/>
</dbReference>
<dbReference type="InterPro" id="IPR052894">
    <property type="entry name" value="AsmA-related"/>
</dbReference>
<dbReference type="AlphaFoldDB" id="A0A6N9TNS0"/>
<organism evidence="3 4">
    <name type="scientific">Dissulfurirhabdus thermomarina</name>
    <dbReference type="NCBI Taxonomy" id="1765737"/>
    <lineage>
        <taxon>Bacteria</taxon>
        <taxon>Deltaproteobacteria</taxon>
        <taxon>Dissulfurirhabdaceae</taxon>
        <taxon>Dissulfurirhabdus</taxon>
    </lineage>
</organism>
<comment type="caution">
    <text evidence="3">The sequence shown here is derived from an EMBL/GenBank/DDBJ whole genome shotgun (WGS) entry which is preliminary data.</text>
</comment>
<evidence type="ECO:0000259" key="2">
    <source>
        <dbReference type="Pfam" id="PF05170"/>
    </source>
</evidence>
<dbReference type="RefSeq" id="WP_163298833.1">
    <property type="nucleotide sequence ID" value="NZ_JAAGRR010000077.1"/>
</dbReference>
<proteinExistence type="predicted"/>
<dbReference type="PANTHER" id="PTHR30441">
    <property type="entry name" value="DUF748 DOMAIN-CONTAINING PROTEIN"/>
    <property type="match status" value="1"/>
</dbReference>
<accession>A0A6N9TNS0</accession>
<dbReference type="PANTHER" id="PTHR30441:SF8">
    <property type="entry name" value="DUF748 DOMAIN-CONTAINING PROTEIN"/>
    <property type="match status" value="1"/>
</dbReference>
<dbReference type="Proteomes" id="UP000469346">
    <property type="component" value="Unassembled WGS sequence"/>
</dbReference>
<dbReference type="InterPro" id="IPR007844">
    <property type="entry name" value="AsmA"/>
</dbReference>
<protein>
    <submittedName>
        <fullName evidence="3">DUF748 domain-containing protein</fullName>
    </submittedName>
</protein>
<dbReference type="Pfam" id="PF05359">
    <property type="entry name" value="DUF748"/>
    <property type="match status" value="1"/>
</dbReference>
<gene>
    <name evidence="3" type="ORF">G3N55_07575</name>
</gene>
<evidence type="ECO:0000256" key="1">
    <source>
        <dbReference type="SAM" id="MobiDB-lite"/>
    </source>
</evidence>
<feature type="region of interest" description="Disordered" evidence="1">
    <location>
        <begin position="474"/>
        <end position="494"/>
    </location>
</feature>
<evidence type="ECO:0000313" key="4">
    <source>
        <dbReference type="Proteomes" id="UP000469346"/>
    </source>
</evidence>
<dbReference type="EMBL" id="JAAGRR010000077">
    <property type="protein sequence ID" value="NDY42698.1"/>
    <property type="molecule type" value="Genomic_DNA"/>
</dbReference>
<name>A0A6N9TNS0_DISTH</name>
<dbReference type="GO" id="GO:0090313">
    <property type="term" value="P:regulation of protein targeting to membrane"/>
    <property type="evidence" value="ECO:0007669"/>
    <property type="project" value="TreeGrafter"/>
</dbReference>
<feature type="domain" description="AsmA" evidence="2">
    <location>
        <begin position="455"/>
        <end position="666"/>
    </location>
</feature>
<dbReference type="InterPro" id="IPR008023">
    <property type="entry name" value="DUF748"/>
</dbReference>
<sequence>MKRWQKIAVAAAGTVLVLAAIFYVLAKVLITPERVRAVVVPAAEKALHRKVDLGRIEVQPFTGIVLERLTVHGLGGAPPFVAADRVVLRYRLWPLLVLKVVVDEARLERPRIRVVREAGGRFNFSDLAGPPAEAPAKAAAPEKGGGAPPIRLLVSRVSVTGGDVAFEDRAVAGKAPFRFHVAELSVEAEDITLAGSFPFRLSARVNGAPLTAEGRVSPAAGRVSAAVRLKGLDVTAFAPYYAAALPGRLRAARLDLDLTADAGAETAASRGRVRVHGLDLDLAALPEAPIRGAALTLDYDVNADLATGALVLGKNRLDANGIAVEVSGTVRDLAGTPRLDLTAALPALDLRAALKALPPALAAPAAGLDPSGTVSARVHLAGPADRPLALAGDGNVTFTGVRVSAGGLRPGLDGALRLEGDRVHSRGLALDLEKAGRAALDLEASGIFGRPVTARLDVTADRLDLDPLLGGAGAAAAPAQAPEPARKPAAAPAGEVGPFDIPATARGTVRVAEARLKGLAVTDFRLRWRLKKNVLTVEELAGRAAGGAFRGTAAVDLGRRGLAWQARLALDRIQAEPVTAALLPAARGTVFGTLTLDARLSGRGTRPEAVRRSLSGTGTVRLADGRLTGTGLVQGLADFVGIEDLRVLHFRKADGRFTVKDGKVRLDARLGGGDVRLAPKGTVGLDGTLDLALGARLSPKLAARLDRKGGVTRYLADAEGWTLLPLRVRGTADRPRFALDAKAVKRQVKERAKGEIRKRVLEEIFKEKDGEKRQPDGARQRPEERLLDDALKGILGN</sequence>
<evidence type="ECO:0000313" key="3">
    <source>
        <dbReference type="EMBL" id="NDY42698.1"/>
    </source>
</evidence>
<keyword evidence="4" id="KW-1185">Reference proteome</keyword>
<dbReference type="GO" id="GO:0005886">
    <property type="term" value="C:plasma membrane"/>
    <property type="evidence" value="ECO:0007669"/>
    <property type="project" value="TreeGrafter"/>
</dbReference>
<reference evidence="3 4" key="1">
    <citation type="submission" date="2020-02" db="EMBL/GenBank/DDBJ databases">
        <title>Comparative genomics of sulfur disproportionating microorganisms.</title>
        <authorList>
            <person name="Ward L.M."/>
            <person name="Bertran E."/>
            <person name="Johnston D.T."/>
        </authorList>
    </citation>
    <scope>NUCLEOTIDE SEQUENCE [LARGE SCALE GENOMIC DNA]</scope>
    <source>
        <strain evidence="3 4">DSM 100025</strain>
    </source>
</reference>